<evidence type="ECO:0000313" key="3">
    <source>
        <dbReference type="EMBL" id="AYC28949.1"/>
    </source>
</evidence>
<dbReference type="PANTHER" id="PTHR41786:SF1">
    <property type="entry name" value="6-HYDROXYMETHYLPTERIN DIPHOSPHOKINASE MPTE-LIKE DOMAIN-CONTAINING PROTEIN"/>
    <property type="match status" value="1"/>
</dbReference>
<feature type="domain" description="6-hydroxymethylpterin diphosphokinase MptE-like" evidence="2">
    <location>
        <begin position="195"/>
        <end position="357"/>
    </location>
</feature>
<name>A0A385YQC3_9BACL</name>
<evidence type="ECO:0000256" key="1">
    <source>
        <dbReference type="SAM" id="Coils"/>
    </source>
</evidence>
<dbReference type="KEGG" id="paek:D3873_03330"/>
<dbReference type="Pfam" id="PF01973">
    <property type="entry name" value="MptE-like"/>
    <property type="match status" value="1"/>
</dbReference>
<evidence type="ECO:0000313" key="4">
    <source>
        <dbReference type="Proteomes" id="UP000265725"/>
    </source>
</evidence>
<dbReference type="Proteomes" id="UP000265725">
    <property type="component" value="Chromosome"/>
</dbReference>
<reference evidence="4" key="1">
    <citation type="submission" date="2018-09" db="EMBL/GenBank/DDBJ databases">
        <authorList>
            <person name="Zhu H."/>
        </authorList>
    </citation>
    <scope>NUCLEOTIDE SEQUENCE [LARGE SCALE GENOMIC DNA]</scope>
    <source>
        <strain evidence="4">K2R23-3</strain>
    </source>
</reference>
<protein>
    <submittedName>
        <fullName evidence="3">DUF115 domain-containing protein</fullName>
    </submittedName>
</protein>
<dbReference type="AlphaFoldDB" id="A0A385YQC3"/>
<accession>A0A385YQC3</accession>
<proteinExistence type="predicted"/>
<sequence>MFTHSIYVSIIKLINKLAGETMNTIHTEISKEGSIIYVYNQNNENSIRLNSKISPRREIQKFLKDFKKDKVYFIIGIGNSEIIRQLLELKLDNNVVLVEPFDDIKINEDLMDDIRSSKLRILTFDEFTPLKVNEVIRHGMGLKYEIIFHPNYEKIDPAILKNTMDIIKKGATITQINKNTERAFREEWITEPVLNLGYFEKSIDIKEYTEKFNNKDAIIVASGPSLKENIDFIKANKDSAYIFATGSAINGLIHQGISPDFVTIIDASKINYDAHFKNSAYTGVIISAGTTNHEILKFHNGPLFMTNFMGDTISFESRPDLITIPSAPSVAIYTLLMTHFMGFQNVYLVGQDLALSDGKYYAEGVKEHKGSLNLGQIIEVKANSGEQTKTTHALSSMLESFNNVMSMLNKTEKTPNVFNLSLHGAKILHVPYKNKSEIFIENSIDKSWLGDLTKPSLSYSKSNEYKCLIENNKNELENYIKKLERFNKKAINLVDLISLLKLVKKMRQNEFIEKHILPKVYSDTQKINNMFEFGFEGNFATNEERLEMLETLDSFIRYVYKYVNEVSVSNRWKHLSEENNDDQ</sequence>
<dbReference type="EMBL" id="CP032418">
    <property type="protein sequence ID" value="AYC28949.1"/>
    <property type="molecule type" value="Genomic_DNA"/>
</dbReference>
<gene>
    <name evidence="3" type="ORF">D3873_03330</name>
</gene>
<keyword evidence="4" id="KW-1185">Reference proteome</keyword>
<keyword evidence="1" id="KW-0175">Coiled coil</keyword>
<dbReference type="InterPro" id="IPR002826">
    <property type="entry name" value="MptE-like"/>
</dbReference>
<feature type="coiled-coil region" evidence="1">
    <location>
        <begin position="462"/>
        <end position="489"/>
    </location>
</feature>
<dbReference type="PANTHER" id="PTHR41786">
    <property type="entry name" value="MOTILITY ACCESSORY FACTOR MAF"/>
    <property type="match status" value="1"/>
</dbReference>
<dbReference type="OrthoDB" id="5291305at2"/>
<organism evidence="3 4">
    <name type="scientific">Paenisporosarcina cavernae</name>
    <dbReference type="NCBI Taxonomy" id="2320858"/>
    <lineage>
        <taxon>Bacteria</taxon>
        <taxon>Bacillati</taxon>
        <taxon>Bacillota</taxon>
        <taxon>Bacilli</taxon>
        <taxon>Bacillales</taxon>
        <taxon>Caryophanaceae</taxon>
        <taxon>Paenisporosarcina</taxon>
    </lineage>
</organism>
<evidence type="ECO:0000259" key="2">
    <source>
        <dbReference type="Pfam" id="PF01973"/>
    </source>
</evidence>